<dbReference type="SUPFAM" id="SSF56281">
    <property type="entry name" value="Metallo-hydrolase/oxidoreductase"/>
    <property type="match status" value="1"/>
</dbReference>
<dbReference type="InterPro" id="IPR036866">
    <property type="entry name" value="RibonucZ/Hydroxyglut_hydro"/>
</dbReference>
<accession>A0A660DX94</accession>
<evidence type="ECO:0000313" key="2">
    <source>
        <dbReference type="EMBL" id="VDG27839.1"/>
    </source>
</evidence>
<dbReference type="Gene3D" id="3.60.15.10">
    <property type="entry name" value="Ribonuclease Z/Hydroxyacylglutathione hydrolase-like"/>
    <property type="match status" value="1"/>
</dbReference>
<dbReference type="OrthoDB" id="1846420at2"/>
<keyword evidence="3" id="KW-1185">Reference proteome</keyword>
<proteinExistence type="predicted"/>
<dbReference type="InterPro" id="IPR052533">
    <property type="entry name" value="WalJ/YycJ-like"/>
</dbReference>
<dbReference type="PANTHER" id="PTHR47619:SF1">
    <property type="entry name" value="EXODEOXYRIBONUCLEASE WALJ"/>
    <property type="match status" value="1"/>
</dbReference>
<protein>
    <submittedName>
        <fullName evidence="2">MBL fold metallo-hydrolase [Lactobacillus plantarum]</fullName>
    </submittedName>
</protein>
<dbReference type="PANTHER" id="PTHR47619">
    <property type="entry name" value="METALLO-HYDROLASE YYCJ-RELATED"/>
    <property type="match status" value="1"/>
</dbReference>
<name>A0A660DX94_9LACO</name>
<organism evidence="2 3">
    <name type="scientific">Lactiplantibacillus mudanjiangensis</name>
    <dbReference type="NCBI Taxonomy" id="1296538"/>
    <lineage>
        <taxon>Bacteria</taxon>
        <taxon>Bacillati</taxon>
        <taxon>Bacillota</taxon>
        <taxon>Bacilli</taxon>
        <taxon>Lactobacillales</taxon>
        <taxon>Lactobacillaceae</taxon>
        <taxon>Lactiplantibacillus</taxon>
    </lineage>
</organism>
<dbReference type="EMBL" id="UYIG01000057">
    <property type="protein sequence ID" value="VDG27839.1"/>
    <property type="molecule type" value="Genomic_DNA"/>
</dbReference>
<evidence type="ECO:0000259" key="1">
    <source>
        <dbReference type="Pfam" id="PF12706"/>
    </source>
</evidence>
<keyword evidence="2" id="KW-0378">Hydrolase</keyword>
<dbReference type="AlphaFoldDB" id="A0A660DX94"/>
<dbReference type="GO" id="GO:0016787">
    <property type="term" value="F:hydrolase activity"/>
    <property type="evidence" value="ECO:0007669"/>
    <property type="project" value="UniProtKB-KW"/>
</dbReference>
<gene>
    <name evidence="2" type="ORF">MUDAN_MDHGFNIF_02663</name>
</gene>
<reference evidence="2 3" key="1">
    <citation type="submission" date="2018-11" db="EMBL/GenBank/DDBJ databases">
        <authorList>
            <person name="Wuyts S."/>
        </authorList>
    </citation>
    <scope>NUCLEOTIDE SEQUENCE [LARGE SCALE GENOMIC DNA]</scope>
    <source>
        <strain evidence="2">Lactobacillus mudanjiangensis AMBF249</strain>
    </source>
</reference>
<dbReference type="Proteomes" id="UP000289996">
    <property type="component" value="Unassembled WGS sequence"/>
</dbReference>
<dbReference type="RefSeq" id="WP_130851550.1">
    <property type="nucleotide sequence ID" value="NZ_UYIG01000057.1"/>
</dbReference>
<feature type="domain" description="Metallo-beta-lactamase" evidence="1">
    <location>
        <begin position="43"/>
        <end position="194"/>
    </location>
</feature>
<dbReference type="InterPro" id="IPR001279">
    <property type="entry name" value="Metallo-B-lactamas"/>
</dbReference>
<evidence type="ECO:0000313" key="3">
    <source>
        <dbReference type="Proteomes" id="UP000289996"/>
    </source>
</evidence>
<dbReference type="Pfam" id="PF12706">
    <property type="entry name" value="Lactamase_B_2"/>
    <property type="match status" value="1"/>
</dbReference>
<sequence length="241" mass="27398">MIKVTVFGSGSSGNCYLVDDGKSQLMIEAGVAYKKVQQAMNFNFRKIAGLLISHEHGDHSKYIHKFWKLTSIEMYATKGTFKALDVKGGRYCAVTPMRPRTVGSWTVTAFRVQHDAAEPVGFLLENYLGERLLYVTDTYFVKYRFSNINKMLVEMNYSRDIAMKNEQNGDLNHSLENRLFTSHFEMNDALDFIKTNISSCLEDVTLIHLSDLNSNEELFKRKVQELTGVPVYVAPKVGVRA</sequence>